<organism evidence="1">
    <name type="scientific">Arundo donax</name>
    <name type="common">Giant reed</name>
    <name type="synonym">Donax arundinaceus</name>
    <dbReference type="NCBI Taxonomy" id="35708"/>
    <lineage>
        <taxon>Eukaryota</taxon>
        <taxon>Viridiplantae</taxon>
        <taxon>Streptophyta</taxon>
        <taxon>Embryophyta</taxon>
        <taxon>Tracheophyta</taxon>
        <taxon>Spermatophyta</taxon>
        <taxon>Magnoliopsida</taxon>
        <taxon>Liliopsida</taxon>
        <taxon>Poales</taxon>
        <taxon>Poaceae</taxon>
        <taxon>PACMAD clade</taxon>
        <taxon>Arundinoideae</taxon>
        <taxon>Arundineae</taxon>
        <taxon>Arundo</taxon>
    </lineage>
</organism>
<dbReference type="AlphaFoldDB" id="A0A0A8Z085"/>
<sequence>MNQYHTAVLGNEIESTSKVSVIHLKEYVSTVAISPQHEPLQHQFSMVFNSR</sequence>
<dbReference type="EMBL" id="GBRH01265066">
    <property type="protein sequence ID" value="JAD32829.1"/>
    <property type="molecule type" value="Transcribed_RNA"/>
</dbReference>
<reference evidence="1" key="1">
    <citation type="submission" date="2014-09" db="EMBL/GenBank/DDBJ databases">
        <authorList>
            <person name="Magalhaes I.L.F."/>
            <person name="Oliveira U."/>
            <person name="Santos F.R."/>
            <person name="Vidigal T.H.D.A."/>
            <person name="Brescovit A.D."/>
            <person name="Santos A.J."/>
        </authorList>
    </citation>
    <scope>NUCLEOTIDE SEQUENCE</scope>
    <source>
        <tissue evidence="1">Shoot tissue taken approximately 20 cm above the soil surface</tissue>
    </source>
</reference>
<evidence type="ECO:0000313" key="1">
    <source>
        <dbReference type="EMBL" id="JAD32829.1"/>
    </source>
</evidence>
<protein>
    <submittedName>
        <fullName evidence="1">Uncharacterized protein</fullName>
    </submittedName>
</protein>
<name>A0A0A8Z085_ARUDO</name>
<proteinExistence type="predicted"/>
<accession>A0A0A8Z085</accession>
<reference evidence="1" key="2">
    <citation type="journal article" date="2015" name="Data Brief">
        <title>Shoot transcriptome of the giant reed, Arundo donax.</title>
        <authorList>
            <person name="Barrero R.A."/>
            <person name="Guerrero F.D."/>
            <person name="Moolhuijzen P."/>
            <person name="Goolsby J.A."/>
            <person name="Tidwell J."/>
            <person name="Bellgard S.E."/>
            <person name="Bellgard M.I."/>
        </authorList>
    </citation>
    <scope>NUCLEOTIDE SEQUENCE</scope>
    <source>
        <tissue evidence="1">Shoot tissue taken approximately 20 cm above the soil surface</tissue>
    </source>
</reference>